<keyword evidence="3" id="KW-1185">Reference proteome</keyword>
<gene>
    <name evidence="2" type="ORF">NEPAL_11</name>
</gene>
<proteinExistence type="predicted"/>
<protein>
    <submittedName>
        <fullName evidence="2">Uncharacterized protein</fullName>
    </submittedName>
</protein>
<evidence type="ECO:0000256" key="1">
    <source>
        <dbReference type="SAM" id="Coils"/>
    </source>
</evidence>
<keyword evidence="1" id="KW-0175">Coiled coil</keyword>
<accession>I3WU43</accession>
<dbReference type="EMBL" id="JQ698665">
    <property type="protein sequence ID" value="AFL46514.1"/>
    <property type="molecule type" value="Genomic_DNA"/>
</dbReference>
<evidence type="ECO:0000313" key="2">
    <source>
        <dbReference type="EMBL" id="AFL46514.1"/>
    </source>
</evidence>
<reference evidence="3" key="1">
    <citation type="submission" date="2012-02" db="EMBL/GenBank/DDBJ databases">
        <authorList>
            <person name="Bajgain P."/>
            <person name="Fisher J.N.B."/>
            <person name="Lunt B.L."/>
            <person name="Sheflo M.A."/>
            <person name="Brighton A.K."/>
            <person name="Adawi E.C."/>
            <person name="Christiansen M.R."/>
            <person name="Ferguson N.C."/>
            <person name="Gardner A.V."/>
            <person name="Irons D.L."/>
            <person name="Jensen J."/>
            <person name="Kennedy A."/>
            <person name="Lloyd J.S."/>
            <person name="Marlow S."/>
            <person name="Mason S.J."/>
            <person name="McCord T.M."/>
            <person name="Merrill B.D."/>
            <person name="Nelson E.P."/>
            <person name="Norton C.S."/>
            <person name="Pettersson S.M."/>
            <person name="Poe D.E."/>
            <person name="Russell R.C."/>
            <person name="Smith T.C."/>
            <person name="Sullivan S."/>
            <person name="Williams K.R."/>
            <person name="Burnett S.H."/>
            <person name="Breakwell D.P."/>
            <person name="Grose J.H."/>
        </authorList>
    </citation>
    <scope>NUCLEOTIDE SEQUENCE [LARGE SCALE GENOMIC DNA]</scope>
</reference>
<name>I3WU43_9CAUD</name>
<evidence type="ECO:0000313" key="3">
    <source>
        <dbReference type="Proteomes" id="UP000006066"/>
    </source>
</evidence>
<feature type="coiled-coil region" evidence="1">
    <location>
        <begin position="7"/>
        <end position="34"/>
    </location>
</feature>
<sequence>MAGCREEELLMAKKKDLESRIAALEEEIRKLKATRLPAPPPVTPWEPTKAWWGVIPPASYRDFTISTSSPAPYVVCNG</sequence>
<dbReference type="Proteomes" id="UP000006066">
    <property type="component" value="Segment"/>
</dbReference>
<organism evidence="2 3">
    <name type="scientific">Mycobacterium phage Nepal</name>
    <dbReference type="NCBI Taxonomy" id="2927981"/>
    <lineage>
        <taxon>Viruses</taxon>
        <taxon>Duplodnaviria</taxon>
        <taxon>Heunggongvirae</taxon>
        <taxon>Uroviricota</taxon>
        <taxon>Caudoviricetes</taxon>
        <taxon>Fromanvirus</taxon>
        <taxon>Fromanvirus nepal</taxon>
    </lineage>
</organism>